<dbReference type="Pfam" id="PF03372">
    <property type="entry name" value="Exo_endo_phos"/>
    <property type="match status" value="1"/>
</dbReference>
<protein>
    <submittedName>
        <fullName evidence="4">Endonuclease/exonuclease/phosphatase</fullName>
    </submittedName>
</protein>
<dbReference type="PANTHER" id="PTHR42834:SF1">
    <property type="entry name" value="ENDONUCLEASE_EXONUCLEASE_PHOSPHATASE FAMILY PROTEIN (AFU_ORTHOLOGUE AFUA_3G09210)"/>
    <property type="match status" value="1"/>
</dbReference>
<dbReference type="GO" id="GO:0004519">
    <property type="term" value="F:endonuclease activity"/>
    <property type="evidence" value="ECO:0007669"/>
    <property type="project" value="UniProtKB-KW"/>
</dbReference>
<dbReference type="CDD" id="cd04486">
    <property type="entry name" value="YhcR_OBF_like"/>
    <property type="match status" value="1"/>
</dbReference>
<dbReference type="KEGG" id="schy:GVO57_01405"/>
<evidence type="ECO:0000313" key="4">
    <source>
        <dbReference type="EMBL" id="QHL89727.1"/>
    </source>
</evidence>
<dbReference type="Gene3D" id="2.60.120.260">
    <property type="entry name" value="Galactose-binding domain-like"/>
    <property type="match status" value="1"/>
</dbReference>
<keyword evidence="5" id="KW-1185">Reference proteome</keyword>
<evidence type="ECO:0000256" key="1">
    <source>
        <dbReference type="ARBA" id="ARBA00022729"/>
    </source>
</evidence>
<dbReference type="InterPro" id="IPR005135">
    <property type="entry name" value="Endo/exonuclease/phosphatase"/>
</dbReference>
<evidence type="ECO:0000313" key="5">
    <source>
        <dbReference type="Proteomes" id="UP000464468"/>
    </source>
</evidence>
<feature type="domain" description="SbsA Ig-like" evidence="3">
    <location>
        <begin position="217"/>
        <end position="325"/>
    </location>
</feature>
<feature type="domain" description="Endonuclease/exonuclease/phosphatase" evidence="2">
    <location>
        <begin position="596"/>
        <end position="846"/>
    </location>
</feature>
<evidence type="ECO:0000259" key="2">
    <source>
        <dbReference type="Pfam" id="PF03372"/>
    </source>
</evidence>
<keyword evidence="4" id="KW-0269">Exonuclease</keyword>
<organism evidence="4 5">
    <name type="scientific">Sphingomonas changnyeongensis</name>
    <dbReference type="NCBI Taxonomy" id="2698679"/>
    <lineage>
        <taxon>Bacteria</taxon>
        <taxon>Pseudomonadati</taxon>
        <taxon>Pseudomonadota</taxon>
        <taxon>Alphaproteobacteria</taxon>
        <taxon>Sphingomonadales</taxon>
        <taxon>Sphingomonadaceae</taxon>
        <taxon>Sphingomonas</taxon>
    </lineage>
</organism>
<proteinExistence type="predicted"/>
<keyword evidence="4" id="KW-0378">Hydrolase</keyword>
<evidence type="ECO:0000259" key="3">
    <source>
        <dbReference type="Pfam" id="PF13205"/>
    </source>
</evidence>
<dbReference type="AlphaFoldDB" id="A0A7Z2S7L0"/>
<accession>A0A7Z2S7L0</accession>
<dbReference type="Proteomes" id="UP000464468">
    <property type="component" value="Chromosome"/>
</dbReference>
<dbReference type="Pfam" id="PF13205">
    <property type="entry name" value="Big_5"/>
    <property type="match status" value="1"/>
</dbReference>
<dbReference type="InterPro" id="IPR014755">
    <property type="entry name" value="Cu-Rt/internalin_Ig-like"/>
</dbReference>
<name>A0A7Z2S7L0_9SPHN</name>
<dbReference type="GO" id="GO:0004527">
    <property type="term" value="F:exonuclease activity"/>
    <property type="evidence" value="ECO:0007669"/>
    <property type="project" value="UniProtKB-KW"/>
</dbReference>
<reference evidence="4 5" key="1">
    <citation type="submission" date="2020-01" db="EMBL/GenBank/DDBJ databases">
        <title>Sphingomonas sp. C33 whole genome sequece.</title>
        <authorList>
            <person name="Park C."/>
        </authorList>
    </citation>
    <scope>NUCLEOTIDE SEQUENCE [LARGE SCALE GENOMIC DNA]</scope>
    <source>
        <strain evidence="4 5">C33</strain>
    </source>
</reference>
<dbReference type="Gene3D" id="3.60.10.10">
    <property type="entry name" value="Endonuclease/exonuclease/phosphatase"/>
    <property type="match status" value="1"/>
</dbReference>
<dbReference type="RefSeq" id="WP_160591248.1">
    <property type="nucleotide sequence ID" value="NZ_CP047895.1"/>
</dbReference>
<dbReference type="InterPro" id="IPR036691">
    <property type="entry name" value="Endo/exonu/phosph_ase_sf"/>
</dbReference>
<dbReference type="Gene3D" id="2.60.40.1220">
    <property type="match status" value="1"/>
</dbReference>
<dbReference type="SUPFAM" id="SSF56219">
    <property type="entry name" value="DNase I-like"/>
    <property type="match status" value="1"/>
</dbReference>
<keyword evidence="4" id="KW-0540">Nuclease</keyword>
<sequence>MTTVRHVLASGDFRQDWSNAGLITAANDWSGVPSIMGYRGDDIVTATGVDPRTITAPTTSEVVVNVVANQSNPSAGNLSGGVLEFDGIANPTIALNGSGTADAPSIVVYLDATGRENIRFQANIRDLDATADNAIQQVAVQWRTGNGSWSNIAYIADATQANSATLVTAIDVTLPAGANNAADLQIRVITTNAAGNDETIGIDDIVVSSVAGGPDLTPPTLAGFDPSDPDDGAVAVDPAANIVLRFSEAVQAGQGSFTLASGNDVRVIAVTDPQVTISGNTVTINPIADLIGGRTYTLTAPAGVLADLAGNAFAGLPQGALDFTTLGTQAVTIGEIQGLGHQSGFVNTQVLTQGVVTAIDTNGFYIQSAIGASDGDDRTSDGIFVLTGSAPTGVARGDLIEVRATVTEFRPGNDARNLTITQLVSPSFTKLGTAAFETVLIGQGGRQAPTEVIDDDGLTSYDPTTDGIDFYESLEGMYVTIDKPLVVSNTNSFGETYVVASGGAGATGVSERGGITISEGDYNPERLQLDNDNGLFAGFNDLYTVGDRLSDVSGIISYSFQSYELLVTEAVAVTEDVELVRETTNLQERIDRVSVATYNMENLSAVDSADKIYSLASDIVFNLNAPDIIAAQEIQDGDGAGTGSNLSGVPTAQALIQAILDMGGPEYAYAEIAPSAANSTGGEPNGNIRNGFFYDPSRVTLVAGSLQLINDPIYSGTRRPLVASFEFNGETLTLVNVHSTSRGGSDPLFGAKQPPADAGDAARTAQMAAVRSWIDAKVAADPAAKIAVLGDFNGFVWENAIKSLTNGGLMQDMATALLPEEERYSYVFEGNNQALDHIVATSNLLAGAQFDAVQINADLPAGVQLSTDHNPLLALFQLGPTAETIFARELAFDNQPAGLAPSFDQGSALFGHGPERHMFALGQEWFQLA</sequence>
<dbReference type="PANTHER" id="PTHR42834">
    <property type="entry name" value="ENDONUCLEASE/EXONUCLEASE/PHOSPHATASE FAMILY PROTEIN (AFU_ORTHOLOGUE AFUA_3G09210)"/>
    <property type="match status" value="1"/>
</dbReference>
<dbReference type="EMBL" id="CP047895">
    <property type="protein sequence ID" value="QHL89727.1"/>
    <property type="molecule type" value="Genomic_DNA"/>
</dbReference>
<gene>
    <name evidence="4" type="ORF">GVO57_01405</name>
</gene>
<dbReference type="InterPro" id="IPR032812">
    <property type="entry name" value="SbsA_Ig"/>
</dbReference>
<keyword evidence="1" id="KW-0732">Signal</keyword>
<keyword evidence="4" id="KW-0255">Endonuclease</keyword>